<organism evidence="1 2">
    <name type="scientific">Poseidonibacter ostreae</name>
    <dbReference type="NCBI Taxonomy" id="2654171"/>
    <lineage>
        <taxon>Bacteria</taxon>
        <taxon>Pseudomonadati</taxon>
        <taxon>Campylobacterota</taxon>
        <taxon>Epsilonproteobacteria</taxon>
        <taxon>Campylobacterales</taxon>
        <taxon>Arcobacteraceae</taxon>
        <taxon>Poseidonibacter</taxon>
    </lineage>
</organism>
<accession>A0ABQ6VQI9</accession>
<keyword evidence="2" id="KW-1185">Reference proteome</keyword>
<dbReference type="Gene3D" id="3.40.50.2000">
    <property type="entry name" value="Glycogen Phosphorylase B"/>
    <property type="match status" value="1"/>
</dbReference>
<dbReference type="Proteomes" id="UP000461010">
    <property type="component" value="Unassembled WGS sequence"/>
</dbReference>
<evidence type="ECO:0000313" key="1">
    <source>
        <dbReference type="EMBL" id="KAB7893041.1"/>
    </source>
</evidence>
<proteinExistence type="predicted"/>
<protein>
    <submittedName>
        <fullName evidence="1">Glycosyltransferase</fullName>
    </submittedName>
</protein>
<sequence length="411" mass="47229">MKKLLVIGYVWPEPNSSAAGTHIMSIMRLFKANGYKVEFCTPCAISEHSIDLKEEGISSSSIELNSDNFDVYIKAYNPDTVLFDRFMMEEQFGWRVESNCPNALKILDTEDLQLLRNARHQALKENRDVSKADLFSTLAKREISAILRCDISLIISSYEMKLLKETFKVDSSLLHHLPFMVDLDKCPSKTKAYEEREHFMTIGNFRHAPNWDVVLYLQKIWPLIKKQLPKAQLHIYGSYPPPKATALNNPKTGFLIKGWADDAFEVMENSRVCLAPIRFGAGIKGKLLDAMIMQTPSITSSIGSEGMYEDETWPGFISDDLEEFAKKAVELYNDEKLWNEAKENSTILLKSKYDADILSKKLIEKIDEVYENLEEHRLDNFIGSMLRHHSMASTKYMSQWIEEKNKNIKTN</sequence>
<comment type="caution">
    <text evidence="1">The sequence shown here is derived from an EMBL/GenBank/DDBJ whole genome shotgun (WGS) entry which is preliminary data.</text>
</comment>
<dbReference type="EMBL" id="WFKJ01000001">
    <property type="protein sequence ID" value="KAB7893041.1"/>
    <property type="molecule type" value="Genomic_DNA"/>
</dbReference>
<dbReference type="Pfam" id="PF13692">
    <property type="entry name" value="Glyco_trans_1_4"/>
    <property type="match status" value="1"/>
</dbReference>
<dbReference type="CDD" id="cd03801">
    <property type="entry name" value="GT4_PimA-like"/>
    <property type="match status" value="1"/>
</dbReference>
<evidence type="ECO:0000313" key="2">
    <source>
        <dbReference type="Proteomes" id="UP000461010"/>
    </source>
</evidence>
<dbReference type="SUPFAM" id="SSF53756">
    <property type="entry name" value="UDP-Glycosyltransferase/glycogen phosphorylase"/>
    <property type="match status" value="1"/>
</dbReference>
<reference evidence="1 2" key="1">
    <citation type="submission" date="2019-10" db="EMBL/GenBank/DDBJ databases">
        <title>Poseidonibacter ostreae sp. nov., isolated from the gut of the Ostrea denselamellosa.</title>
        <authorList>
            <person name="Choi A."/>
        </authorList>
    </citation>
    <scope>NUCLEOTIDE SEQUENCE [LARGE SCALE GENOMIC DNA]</scope>
    <source>
        <strain evidence="1 2">SJOD-M-5</strain>
    </source>
</reference>
<gene>
    <name evidence="1" type="ORF">GBG18_00160</name>
</gene>
<name>A0ABQ6VQI9_9BACT</name>